<evidence type="ECO:0000313" key="2">
    <source>
        <dbReference type="Proteomes" id="UP001058860"/>
    </source>
</evidence>
<dbReference type="Pfam" id="PF13692">
    <property type="entry name" value="Glyco_trans_1_4"/>
    <property type="match status" value="1"/>
</dbReference>
<dbReference type="Gene3D" id="3.40.50.2000">
    <property type="entry name" value="Glycogen Phosphorylase B"/>
    <property type="match status" value="1"/>
</dbReference>
<organism evidence="1 2">
    <name type="scientific">Svornostia abyssi</name>
    <dbReference type="NCBI Taxonomy" id="2898438"/>
    <lineage>
        <taxon>Bacteria</taxon>
        <taxon>Bacillati</taxon>
        <taxon>Actinomycetota</taxon>
        <taxon>Thermoleophilia</taxon>
        <taxon>Solirubrobacterales</taxon>
        <taxon>Baekduiaceae</taxon>
        <taxon>Svornostia</taxon>
    </lineage>
</organism>
<dbReference type="EC" id="2.4.-.-" evidence="1"/>
<dbReference type="SUPFAM" id="SSF53756">
    <property type="entry name" value="UDP-Glycosyltransferase/glycogen phosphorylase"/>
    <property type="match status" value="1"/>
</dbReference>
<dbReference type="PANTHER" id="PTHR12526">
    <property type="entry name" value="GLYCOSYLTRANSFERASE"/>
    <property type="match status" value="1"/>
</dbReference>
<gene>
    <name evidence="1" type="ORF">LRS13_19125</name>
</gene>
<proteinExistence type="predicted"/>
<dbReference type="Proteomes" id="UP001058860">
    <property type="component" value="Chromosome"/>
</dbReference>
<reference evidence="2" key="1">
    <citation type="submission" date="2021-11" db="EMBL/GenBank/DDBJ databases">
        <title>Cultivation dependent microbiological survey of springs from the worlds oldest radium mine currently devoted to the extraction of radon-saturated water.</title>
        <authorList>
            <person name="Kapinusova G."/>
            <person name="Smrhova T."/>
            <person name="Strejcek M."/>
            <person name="Suman J."/>
            <person name="Jani K."/>
            <person name="Pajer P."/>
            <person name="Uhlik O."/>
        </authorList>
    </citation>
    <scope>NUCLEOTIDE SEQUENCE [LARGE SCALE GENOMIC DNA]</scope>
    <source>
        <strain evidence="2">J379</strain>
    </source>
</reference>
<dbReference type="GO" id="GO:0016757">
    <property type="term" value="F:glycosyltransferase activity"/>
    <property type="evidence" value="ECO:0007669"/>
    <property type="project" value="UniProtKB-KW"/>
</dbReference>
<keyword evidence="1" id="KW-0328">Glycosyltransferase</keyword>
<name>A0ABY5PDU1_9ACTN</name>
<accession>A0ABY5PDU1</accession>
<keyword evidence="1" id="KW-0808">Transferase</keyword>
<evidence type="ECO:0000313" key="1">
    <source>
        <dbReference type="EMBL" id="UUY02778.1"/>
    </source>
</evidence>
<dbReference type="PANTHER" id="PTHR12526:SF635">
    <property type="entry name" value="GLYCOSYL TRANSFERASE GROUP 1"/>
    <property type="match status" value="1"/>
</dbReference>
<dbReference type="EMBL" id="CP088295">
    <property type="protein sequence ID" value="UUY02778.1"/>
    <property type="molecule type" value="Genomic_DNA"/>
</dbReference>
<protein>
    <submittedName>
        <fullName evidence="1">Glycosyltransferase</fullName>
        <ecNumber evidence="1">2.4.-.-</ecNumber>
    </submittedName>
</protein>
<sequence length="441" mass="47449">MASEPLAARMAGPAIRALELARALSAVAHVTIAGPAGSEPVEGVRLEIIEPTEHRRALALARAHDVVVVQHAPPQLLLALAREDVRIVCDLYTPILLEALEAGRERGPRARRMIQRLATRQTVAALAVADLVLCASDRQRDLWLGAMAGRELLDLRDYDADPSLRGLVAVVPFGMASEPPAPAPAPVMKGVMPGIGADDRILLWGGGIWDWLDALTPIRAVERLRETRDDIHLVILGGKRPAVRDEERMLAHDEAVAFAAERGLLGRCVHVHDGWVPYDERGGWLLEADVGVTAHRDHAETRFAFRTRVLDYLWAGLPVVGTAGDTLIDLAGEGGVPVSDDGAFADAIARVVDPGPGRDAARARAAQLQAEMTWERCAAPLLAFVTETPPRPARHRDLGAVARATLAQYPGTLARTVRDEGAATAVRRVGRNAARLMGRGQ</sequence>
<keyword evidence="2" id="KW-1185">Reference proteome</keyword>
<dbReference type="RefSeq" id="WP_353863301.1">
    <property type="nucleotide sequence ID" value="NZ_CP088295.1"/>
</dbReference>